<evidence type="ECO:0000259" key="2">
    <source>
        <dbReference type="SMART" id="SM00922"/>
    </source>
</evidence>
<dbReference type="InterPro" id="IPR036849">
    <property type="entry name" value="Enolase-like_C_sf"/>
</dbReference>
<gene>
    <name evidence="3" type="ORF">FKG94_21275</name>
</gene>
<keyword evidence="1" id="KW-0456">Lyase</keyword>
<dbReference type="SMART" id="SM00922">
    <property type="entry name" value="MR_MLE"/>
    <property type="match status" value="1"/>
</dbReference>
<dbReference type="SUPFAM" id="SSF51604">
    <property type="entry name" value="Enolase C-terminal domain-like"/>
    <property type="match status" value="1"/>
</dbReference>
<dbReference type="Pfam" id="PF02746">
    <property type="entry name" value="MR_MLE_N"/>
    <property type="match status" value="1"/>
</dbReference>
<evidence type="ECO:0000313" key="4">
    <source>
        <dbReference type="Proteomes" id="UP000319732"/>
    </source>
</evidence>
<dbReference type="SFLD" id="SFLDG00179">
    <property type="entry name" value="mandelate_racemase"/>
    <property type="match status" value="1"/>
</dbReference>
<dbReference type="InterPro" id="IPR029017">
    <property type="entry name" value="Enolase-like_N"/>
</dbReference>
<reference evidence="3 4" key="1">
    <citation type="submission" date="2019-06" db="EMBL/GenBank/DDBJ databases">
        <title>Whole genome sequence for Cellvibrionaceae sp. R142.</title>
        <authorList>
            <person name="Wang G."/>
        </authorList>
    </citation>
    <scope>NUCLEOTIDE SEQUENCE [LARGE SCALE GENOMIC DNA]</scope>
    <source>
        <strain evidence="3 4">R142</strain>
    </source>
</reference>
<dbReference type="Pfam" id="PF13378">
    <property type="entry name" value="MR_MLE_C"/>
    <property type="match status" value="1"/>
</dbReference>
<protein>
    <submittedName>
        <fullName evidence="3">Mandelate racemase/muconate lactonizing enzyme family protein</fullName>
    </submittedName>
</protein>
<dbReference type="PANTHER" id="PTHR48080">
    <property type="entry name" value="D-GALACTONATE DEHYDRATASE-RELATED"/>
    <property type="match status" value="1"/>
</dbReference>
<dbReference type="InterPro" id="IPR029065">
    <property type="entry name" value="Enolase_C-like"/>
</dbReference>
<organism evidence="3 4">
    <name type="scientific">Exilibacterium tricleocarpae</name>
    <dbReference type="NCBI Taxonomy" id="2591008"/>
    <lineage>
        <taxon>Bacteria</taxon>
        <taxon>Pseudomonadati</taxon>
        <taxon>Pseudomonadota</taxon>
        <taxon>Gammaproteobacteria</taxon>
        <taxon>Cellvibrionales</taxon>
        <taxon>Cellvibrionaceae</taxon>
        <taxon>Exilibacterium</taxon>
    </lineage>
</organism>
<dbReference type="Proteomes" id="UP000319732">
    <property type="component" value="Unassembled WGS sequence"/>
</dbReference>
<evidence type="ECO:0000313" key="3">
    <source>
        <dbReference type="EMBL" id="TQV70556.1"/>
    </source>
</evidence>
<feature type="domain" description="Mandelate racemase/muconate lactonizing enzyme C-terminal" evidence="2">
    <location>
        <begin position="177"/>
        <end position="273"/>
    </location>
</feature>
<dbReference type="GO" id="GO:0016829">
    <property type="term" value="F:lyase activity"/>
    <property type="evidence" value="ECO:0007669"/>
    <property type="project" value="UniProtKB-KW"/>
</dbReference>
<dbReference type="Gene3D" id="3.20.20.120">
    <property type="entry name" value="Enolase-like C-terminal domain"/>
    <property type="match status" value="1"/>
</dbReference>
<evidence type="ECO:0000256" key="1">
    <source>
        <dbReference type="ARBA" id="ARBA00023239"/>
    </source>
</evidence>
<name>A0A545T001_9GAMM</name>
<sequence length="401" mass="43206">MKVNSVETFAIEAKPIDNKGYWGARAWGQGAPTRHLSAEYPPKIRRTFLYSPNIETVIIRITTDEGLVGWGEAKAPVAARVTKALIDQLLAPVVIGQNPCETVRLWETLYAGMRVRGHQSGFWLEAISGIDIALWDIAGQFAGWPIHIGLGGAFRKPVRVYASGIPTLPGNATAEAFDDLANQALEVKDKGFTALKMALGRDIPGDVQSAEVVRQAVGPEFDLYADAAGSYDAAQAITIGKDLERLNFGFFEMPIPPENKDGYARLAARLDIPLALDSLMTRFETLDFLRRGGLHLVQPDVCRAGGITECRRIAELADAFGVAYAPHCSIGSAVHFAASVHLGAAMPNTMTCEYWIGNNPLGNRTLNKPLDLENGRLNVPGGTGLGLEINAEALLSAAVKC</sequence>
<dbReference type="SUPFAM" id="SSF54826">
    <property type="entry name" value="Enolase N-terminal domain-like"/>
    <property type="match status" value="1"/>
</dbReference>
<dbReference type="OrthoDB" id="103536at2"/>
<dbReference type="Gene3D" id="3.30.390.10">
    <property type="entry name" value="Enolase-like, N-terminal domain"/>
    <property type="match status" value="1"/>
</dbReference>
<dbReference type="InterPro" id="IPR034593">
    <property type="entry name" value="DgoD-like"/>
</dbReference>
<keyword evidence="4" id="KW-1185">Reference proteome</keyword>
<dbReference type="EMBL" id="VHSG01000024">
    <property type="protein sequence ID" value="TQV70556.1"/>
    <property type="molecule type" value="Genomic_DNA"/>
</dbReference>
<dbReference type="InterPro" id="IPR013342">
    <property type="entry name" value="Mandelate_racemase_C"/>
</dbReference>
<dbReference type="CDD" id="cd03316">
    <property type="entry name" value="MR_like"/>
    <property type="match status" value="1"/>
</dbReference>
<dbReference type="PANTHER" id="PTHR48080:SF2">
    <property type="entry name" value="D-GALACTONATE DEHYDRATASE"/>
    <property type="match status" value="1"/>
</dbReference>
<comment type="caution">
    <text evidence="3">The sequence shown here is derived from an EMBL/GenBank/DDBJ whole genome shotgun (WGS) entry which is preliminary data.</text>
</comment>
<dbReference type="RefSeq" id="WP_142928966.1">
    <property type="nucleotide sequence ID" value="NZ_ML660102.1"/>
</dbReference>
<accession>A0A545T001</accession>
<dbReference type="InterPro" id="IPR013341">
    <property type="entry name" value="Mandelate_racemase_N_dom"/>
</dbReference>
<dbReference type="SFLD" id="SFLDS00001">
    <property type="entry name" value="Enolase"/>
    <property type="match status" value="1"/>
</dbReference>
<proteinExistence type="predicted"/>
<dbReference type="AlphaFoldDB" id="A0A545T001"/>